<evidence type="ECO:0000313" key="2">
    <source>
        <dbReference type="EMBL" id="MDN5063990.1"/>
    </source>
</evidence>
<evidence type="ECO:0000256" key="1">
    <source>
        <dbReference type="SAM" id="Phobius"/>
    </source>
</evidence>
<comment type="caution">
    <text evidence="2">The sequence shown here is derived from an EMBL/GenBank/DDBJ whole genome shotgun (WGS) entry which is preliminary data.</text>
</comment>
<keyword evidence="1" id="KW-1133">Transmembrane helix</keyword>
<gene>
    <name evidence="2" type="ORF">O8C91_07245</name>
</gene>
<name>A0AAW7PSH5_9BACT</name>
<keyword evidence="1" id="KW-0472">Membrane</keyword>
<dbReference type="AlphaFoldDB" id="A0AAW7PSH5"/>
<reference evidence="2" key="2">
    <citation type="journal article" date="2023" name="Microorganisms">
        <title>Genomic Characterization of Arcobacter butzleri Strains Isolated from Various Sources in Lithuania.</title>
        <authorList>
            <person name="Uljanovas D."/>
            <person name="Golz G."/>
            <person name="Fleischmann S."/>
            <person name="Kudirkiene E."/>
            <person name="Kasetiene N."/>
            <person name="Grineviciene A."/>
            <person name="Tamuleviciene E."/>
            <person name="Aksomaitiene J."/>
            <person name="Alter T."/>
            <person name="Malakauskas M."/>
        </authorList>
    </citation>
    <scope>NUCLEOTIDE SEQUENCE</scope>
    <source>
        <strain evidence="2">RCM39</strain>
    </source>
</reference>
<dbReference type="EMBL" id="JAPZDC010000004">
    <property type="protein sequence ID" value="MDN5063990.1"/>
    <property type="molecule type" value="Genomic_DNA"/>
</dbReference>
<reference evidence="2" key="1">
    <citation type="submission" date="2022-12" db="EMBL/GenBank/DDBJ databases">
        <authorList>
            <person name="Uljanovas D."/>
        </authorList>
    </citation>
    <scope>NUCLEOTIDE SEQUENCE</scope>
    <source>
        <strain evidence="2">RCM39</strain>
    </source>
</reference>
<protein>
    <submittedName>
        <fullName evidence="2">Uncharacterized protein</fullName>
    </submittedName>
</protein>
<organism evidence="2 3">
    <name type="scientific">Aliarcobacter butzleri</name>
    <dbReference type="NCBI Taxonomy" id="28197"/>
    <lineage>
        <taxon>Bacteria</taxon>
        <taxon>Pseudomonadati</taxon>
        <taxon>Campylobacterota</taxon>
        <taxon>Epsilonproteobacteria</taxon>
        <taxon>Campylobacterales</taxon>
        <taxon>Arcobacteraceae</taxon>
        <taxon>Aliarcobacter</taxon>
    </lineage>
</organism>
<dbReference type="RefSeq" id="WP_301344596.1">
    <property type="nucleotide sequence ID" value="NZ_JAPZDB010000002.1"/>
</dbReference>
<proteinExistence type="predicted"/>
<feature type="transmembrane region" description="Helical" evidence="1">
    <location>
        <begin position="45"/>
        <end position="63"/>
    </location>
</feature>
<sequence>MNEKNDNNLKIECPHCSKENKINLSTEIKCKHCEKPLIGQKYKKTFMSAITAIILGIGGGYYFNEKLDDNRYPLGLEYALIKSCVSPDERPLLDKDFEKKENICICALNKTQKEIDYSKYKKKQSTYLNIFEVKANECMSTMR</sequence>
<accession>A0AAW7PSH5</accession>
<dbReference type="Proteomes" id="UP001171529">
    <property type="component" value="Unassembled WGS sequence"/>
</dbReference>
<evidence type="ECO:0000313" key="3">
    <source>
        <dbReference type="Proteomes" id="UP001171529"/>
    </source>
</evidence>
<keyword evidence="1" id="KW-0812">Transmembrane</keyword>